<dbReference type="PANTHER" id="PTHR45913:SF19">
    <property type="entry name" value="LOW QUALITY PROTEIN: ZINC FINGER BED DOMAIN-CONTAINING PROTEIN 5-LIKE"/>
    <property type="match status" value="1"/>
</dbReference>
<comment type="caution">
    <text evidence="1">The sequence shown here is derived from an EMBL/GenBank/DDBJ whole genome shotgun (WGS) entry which is preliminary data.</text>
</comment>
<dbReference type="InterPro" id="IPR012337">
    <property type="entry name" value="RNaseH-like_sf"/>
</dbReference>
<dbReference type="EMBL" id="VYZN01000055">
    <property type="protein sequence ID" value="KAE9526155.1"/>
    <property type="molecule type" value="Genomic_DNA"/>
</dbReference>
<keyword evidence="2" id="KW-1185">Reference proteome</keyword>
<name>A0A6G0T781_APHGL</name>
<evidence type="ECO:0008006" key="3">
    <source>
        <dbReference type="Google" id="ProtNLM"/>
    </source>
</evidence>
<accession>A0A6G0T781</accession>
<organism evidence="1 2">
    <name type="scientific">Aphis glycines</name>
    <name type="common">Soybean aphid</name>
    <dbReference type="NCBI Taxonomy" id="307491"/>
    <lineage>
        <taxon>Eukaryota</taxon>
        <taxon>Metazoa</taxon>
        <taxon>Ecdysozoa</taxon>
        <taxon>Arthropoda</taxon>
        <taxon>Hexapoda</taxon>
        <taxon>Insecta</taxon>
        <taxon>Pterygota</taxon>
        <taxon>Neoptera</taxon>
        <taxon>Paraneoptera</taxon>
        <taxon>Hemiptera</taxon>
        <taxon>Sternorrhyncha</taxon>
        <taxon>Aphidomorpha</taxon>
        <taxon>Aphidoidea</taxon>
        <taxon>Aphididae</taxon>
        <taxon>Aphidini</taxon>
        <taxon>Aphis</taxon>
        <taxon>Aphis</taxon>
    </lineage>
</organism>
<dbReference type="AlphaFoldDB" id="A0A6G0T781"/>
<reference evidence="1 2" key="1">
    <citation type="submission" date="2019-08" db="EMBL/GenBank/DDBJ databases">
        <title>The genome of the soybean aphid Biotype 1, its phylome, world population structure and adaptation to the North American continent.</title>
        <authorList>
            <person name="Giordano R."/>
            <person name="Donthu R.K."/>
            <person name="Hernandez A.G."/>
            <person name="Wright C.L."/>
            <person name="Zimin A.V."/>
        </authorList>
    </citation>
    <scope>NUCLEOTIDE SEQUENCE [LARGE SCALE GENOMIC DNA]</scope>
    <source>
        <tissue evidence="1">Whole aphids</tissue>
    </source>
</reference>
<evidence type="ECO:0000313" key="2">
    <source>
        <dbReference type="Proteomes" id="UP000475862"/>
    </source>
</evidence>
<gene>
    <name evidence="1" type="ORF">AGLY_013786</name>
</gene>
<dbReference type="SUPFAM" id="SSF53098">
    <property type="entry name" value="Ribonuclease H-like"/>
    <property type="match status" value="1"/>
</dbReference>
<protein>
    <recommendedName>
        <fullName evidence="3">DUF4371 domain-containing protein</fullName>
    </recommendedName>
</protein>
<proteinExistence type="predicted"/>
<sequence length="282" mass="32449">MIDKVYLKCSFIAALHIAKTKKPYNIGEKLIKPCMVDICSELFGNEHVSKIKNIPMSNDTIHKRILCIANDIEYQLVEKINKSLFYAIQYIDDTFNDIKEEFLCTLKLKTFTTADEIFKTMNNYMISKNINWASCIGICTDGAASMTGIHSGVVSRVKEVAHAHLISTHCFIHREQLAVKDMGEHFNDILNQCATIINFIRARAINSSIFSYMCEEFGSVYNNVLFHSHIRWLSRGKDLTRVFELRTEIEVLLGKKNSPLSDHFQDIIWLAKVAYLSDIFRY</sequence>
<dbReference type="Proteomes" id="UP000475862">
    <property type="component" value="Unassembled WGS sequence"/>
</dbReference>
<dbReference type="PANTHER" id="PTHR45913">
    <property type="entry name" value="EPM2A-INTERACTING PROTEIN 1"/>
    <property type="match status" value="1"/>
</dbReference>
<dbReference type="OrthoDB" id="6590528at2759"/>
<evidence type="ECO:0000313" key="1">
    <source>
        <dbReference type="EMBL" id="KAE9526155.1"/>
    </source>
</evidence>